<comment type="catalytic activity">
    <reaction evidence="9">
        <text>glycerol(in) = glycerol(out)</text>
        <dbReference type="Rhea" id="RHEA:29675"/>
        <dbReference type="ChEBI" id="CHEBI:17754"/>
    </reaction>
</comment>
<dbReference type="Proteomes" id="UP001274896">
    <property type="component" value="Unassembled WGS sequence"/>
</dbReference>
<feature type="region of interest" description="Disordered" evidence="11">
    <location>
        <begin position="730"/>
        <end position="753"/>
    </location>
</feature>
<feature type="transmembrane region" description="Helical" evidence="12">
    <location>
        <begin position="1241"/>
        <end position="1261"/>
    </location>
</feature>
<dbReference type="InterPro" id="IPR002928">
    <property type="entry name" value="Myosin_tail"/>
</dbReference>
<accession>A0AAE0UXN1</accession>
<dbReference type="InterPro" id="IPR023271">
    <property type="entry name" value="Aquaporin-like"/>
</dbReference>
<evidence type="ECO:0000256" key="11">
    <source>
        <dbReference type="SAM" id="MobiDB-lite"/>
    </source>
</evidence>
<feature type="region of interest" description="Disordered" evidence="11">
    <location>
        <begin position="222"/>
        <end position="282"/>
    </location>
</feature>
<gene>
    <name evidence="14" type="ORF">QTP70_030884</name>
</gene>
<feature type="transmembrane region" description="Helical" evidence="12">
    <location>
        <begin position="1301"/>
        <end position="1325"/>
    </location>
</feature>
<comment type="caution">
    <text evidence="14">The sequence shown here is derived from an EMBL/GenBank/DDBJ whole genome shotgun (WGS) entry which is preliminary data.</text>
</comment>
<dbReference type="GO" id="GO:0015267">
    <property type="term" value="F:channel activity"/>
    <property type="evidence" value="ECO:0007669"/>
    <property type="project" value="InterPro"/>
</dbReference>
<evidence type="ECO:0000256" key="9">
    <source>
        <dbReference type="ARBA" id="ARBA00049405"/>
    </source>
</evidence>
<evidence type="ECO:0000256" key="12">
    <source>
        <dbReference type="SAM" id="Phobius"/>
    </source>
</evidence>
<dbReference type="Gene3D" id="1.20.1080.10">
    <property type="entry name" value="Glycerol uptake facilitator protein"/>
    <property type="match status" value="1"/>
</dbReference>
<evidence type="ECO:0000256" key="2">
    <source>
        <dbReference type="ARBA" id="ARBA00006175"/>
    </source>
</evidence>
<comment type="similarity">
    <text evidence="2">Belongs to the MIP/aquaporin (TC 1.A.8) family.</text>
</comment>
<evidence type="ECO:0000256" key="4">
    <source>
        <dbReference type="ARBA" id="ARBA00022692"/>
    </source>
</evidence>
<dbReference type="PRINTS" id="PR02019">
    <property type="entry name" value="AQUAPORIN7"/>
</dbReference>
<feature type="compositionally biased region" description="Basic and acidic residues" evidence="11">
    <location>
        <begin position="1403"/>
        <end position="1415"/>
    </location>
</feature>
<dbReference type="Pfam" id="PF00230">
    <property type="entry name" value="MIP"/>
    <property type="match status" value="1"/>
</dbReference>
<dbReference type="Pfam" id="PF01576">
    <property type="entry name" value="Myosin_tail_1"/>
    <property type="match status" value="1"/>
</dbReference>
<feature type="compositionally biased region" description="Basic and acidic residues" evidence="11">
    <location>
        <begin position="1382"/>
        <end position="1391"/>
    </location>
</feature>
<comment type="catalytic activity">
    <reaction evidence="8">
        <text>H2O(in) = H2O(out)</text>
        <dbReference type="Rhea" id="RHEA:29667"/>
        <dbReference type="ChEBI" id="CHEBI:15377"/>
    </reaction>
</comment>
<feature type="region of interest" description="Disordered" evidence="11">
    <location>
        <begin position="456"/>
        <end position="475"/>
    </location>
</feature>
<organism evidence="14 15">
    <name type="scientific">Hemibagrus guttatus</name>
    <dbReference type="NCBI Taxonomy" id="175788"/>
    <lineage>
        <taxon>Eukaryota</taxon>
        <taxon>Metazoa</taxon>
        <taxon>Chordata</taxon>
        <taxon>Craniata</taxon>
        <taxon>Vertebrata</taxon>
        <taxon>Euteleostomi</taxon>
        <taxon>Actinopterygii</taxon>
        <taxon>Neopterygii</taxon>
        <taxon>Teleostei</taxon>
        <taxon>Ostariophysi</taxon>
        <taxon>Siluriformes</taxon>
        <taxon>Bagridae</taxon>
        <taxon>Hemibagrus</taxon>
    </lineage>
</organism>
<evidence type="ECO:0000256" key="10">
    <source>
        <dbReference type="SAM" id="Coils"/>
    </source>
</evidence>
<evidence type="ECO:0000259" key="13">
    <source>
        <dbReference type="Pfam" id="PF01576"/>
    </source>
</evidence>
<feature type="transmembrane region" description="Helical" evidence="12">
    <location>
        <begin position="1212"/>
        <end position="1234"/>
    </location>
</feature>
<feature type="coiled-coil region" evidence="10">
    <location>
        <begin position="820"/>
        <end position="861"/>
    </location>
</feature>
<feature type="compositionally biased region" description="Low complexity" evidence="11">
    <location>
        <begin position="249"/>
        <end position="263"/>
    </location>
</feature>
<keyword evidence="3" id="KW-0813">Transport</keyword>
<dbReference type="GO" id="GO:0016459">
    <property type="term" value="C:myosin complex"/>
    <property type="evidence" value="ECO:0007669"/>
    <property type="project" value="InterPro"/>
</dbReference>
<feature type="transmembrane region" description="Helical" evidence="12">
    <location>
        <begin position="1136"/>
        <end position="1159"/>
    </location>
</feature>
<feature type="coiled-coil region" evidence="10">
    <location>
        <begin position="891"/>
        <end position="1059"/>
    </location>
</feature>
<evidence type="ECO:0000313" key="14">
    <source>
        <dbReference type="EMBL" id="KAK3526674.1"/>
    </source>
</evidence>
<feature type="transmembrane region" description="Helical" evidence="12">
    <location>
        <begin position="1353"/>
        <end position="1376"/>
    </location>
</feature>
<dbReference type="PANTHER" id="PTHR46349:SF2">
    <property type="entry name" value="CINGULIN-LIKE PROTEIN 1"/>
    <property type="match status" value="1"/>
</dbReference>
<keyword evidence="15" id="KW-1185">Reference proteome</keyword>
<feature type="transmembrane region" description="Helical" evidence="12">
    <location>
        <begin position="1267"/>
        <end position="1289"/>
    </location>
</feature>
<dbReference type="PRINTS" id="PR00783">
    <property type="entry name" value="MINTRINSICP"/>
</dbReference>
<feature type="compositionally biased region" description="Basic and acidic residues" evidence="11">
    <location>
        <begin position="238"/>
        <end position="247"/>
    </location>
</feature>
<feature type="region of interest" description="Disordered" evidence="11">
    <location>
        <begin position="182"/>
        <end position="203"/>
    </location>
</feature>
<keyword evidence="4 12" id="KW-0812">Transmembrane</keyword>
<dbReference type="SUPFAM" id="SSF81338">
    <property type="entry name" value="Aquaporin-like"/>
    <property type="match status" value="1"/>
</dbReference>
<dbReference type="NCBIfam" id="TIGR00861">
    <property type="entry name" value="MIP"/>
    <property type="match status" value="1"/>
</dbReference>
<name>A0AAE0UXN1_9TELE</name>
<evidence type="ECO:0000256" key="7">
    <source>
        <dbReference type="ARBA" id="ARBA00023136"/>
    </source>
</evidence>
<dbReference type="FunFam" id="1.20.1080.10:FF:000005">
    <property type="entry name" value="Aquaporin 3"/>
    <property type="match status" value="1"/>
</dbReference>
<evidence type="ECO:0000313" key="15">
    <source>
        <dbReference type="Proteomes" id="UP001274896"/>
    </source>
</evidence>
<dbReference type="InterPro" id="IPR022357">
    <property type="entry name" value="MIP_CS"/>
</dbReference>
<keyword evidence="6 10" id="KW-0175">Coiled coil</keyword>
<dbReference type="GO" id="GO:0005886">
    <property type="term" value="C:plasma membrane"/>
    <property type="evidence" value="ECO:0007669"/>
    <property type="project" value="UniProtKB-ARBA"/>
</dbReference>
<keyword evidence="7 12" id="KW-0472">Membrane</keyword>
<dbReference type="CDD" id="cd00333">
    <property type="entry name" value="MIP"/>
    <property type="match status" value="1"/>
</dbReference>
<keyword evidence="5 12" id="KW-1133">Transmembrane helix</keyword>
<feature type="transmembrane region" description="Helical" evidence="12">
    <location>
        <begin position="1171"/>
        <end position="1192"/>
    </location>
</feature>
<evidence type="ECO:0000256" key="6">
    <source>
        <dbReference type="ARBA" id="ARBA00023054"/>
    </source>
</evidence>
<evidence type="ECO:0000256" key="5">
    <source>
        <dbReference type="ARBA" id="ARBA00022989"/>
    </source>
</evidence>
<dbReference type="GO" id="GO:0005923">
    <property type="term" value="C:bicellular tight junction"/>
    <property type="evidence" value="ECO:0007669"/>
    <property type="project" value="TreeGrafter"/>
</dbReference>
<feature type="region of interest" description="Disordered" evidence="11">
    <location>
        <begin position="1"/>
        <end position="20"/>
    </location>
</feature>
<dbReference type="Gene3D" id="6.10.250.2420">
    <property type="match status" value="1"/>
</dbReference>
<feature type="region of interest" description="Disordered" evidence="11">
    <location>
        <begin position="330"/>
        <end position="356"/>
    </location>
</feature>
<sequence length="1415" mass="161274">MHKRTMELHGNSRLQDGHQYLTGNEYDPIQAARGDGSGSFGVKVQVQGIQGRPYVVLNGQNMSSQPPVYPDVFFMDQPGQEYVSAMNGQGLSIQRPLMDYRSMRQMPPSEVQLSTSTPSSPLLNYQRHPALLRPYHPRSNNLDLHNTPKHIKTKSNSDLNQFSTNTLPVYSSNVMVKRAKIPLPGTGKGQAEDNLDSGQSSESVPCRQSHIICRLSVPYSGEDNGYSSSRVSRGRHRNQVDPQERKRSQSAGASSSGHSSRTSPVPAGGQGTGEGLGPPASFIGCVSRNDSLLKLRTGENIYEEDIRTPTVAEFEGQRSERMSPRLGRVHSRIDRGNPSRCLQQNGGHSSPEREAQVTPDILKGQQELVGQPYEEVTKLALFNYLKEGSGERDEIIRQKVNVLFEKIQMLRSCAVQNVEELSDSVAEVKELQERKDALESQVAQLKQHLEEEIKNRESLSEVSGKSSDELRRLQEKLSRSEQEQVSLRQRLTDMEKELQISIETVLQIKRERERSRTESKNLQQQLSDMHDVLDNTKSTDLKERDTLLQELANLRMEFQELQQMHEEQEDILGWKERELIAIKGALQEEVSAHAKEVETLKEEHEEENVAALAQKKRDVEAEQKKSHAQVQELGLAKEQLLGQVRSMETQITTLKNNIQQSKSQEKQLRERLDKLLEEKQRLEEEFSDVRQQEEDMCGANRALTRHLEDTQSELTKLNQEHRQLKERMKEEARQMEELHKSKKDLEHERKRQDRDFEKLQDEIKKVLVNSERETQRLQDQVDEAREQSSKELSVLHLQLHNTQSELEKHSRISQECQKKLFGLEAELARREAELEKAEQRCEQLEMRVQELQECNRTAQDDRDRQVKLMEVRVAQLQDALTEERCSGDTLVQRMEKVKEQVEQVRADLLQERAVRQDLECDKISLERQNKDLKSRLSHLEVSQKSSQEGLVTKLELRIQELEERLHEQERDNNTLEQANRKLERKMKEITMQLNDEHLSLQNQMDQLTLRLKVLKRQLDEAEEEIERLESSKKKLQRELDDQQEINEQLQSQISALKTELRRKTKPVLKSLTEDEDDEQWNLSAKMNRGSSHRSMLYARTARTEACWTWGGEQWVTHHKRTMKHHCTLKHDIFKEFLAEFLGTFVLVLFGCGSVAQTVLSRNTLGEPLTIHLGFTIGLVMGVYIAGGVSGGHLNPAVSLAMVILGKLKIWKFPVYVMAQLLGAFAGAAGVFGLYYDAFMEFTSGILSVTGINATGHIFASYPGRHLTILGGFVDQVIGTGMLVLCILAITDSKNIGAPKGVEPLGIGLIILGISVSMGMNCGYPLNPARDLGPRLFTAMAGWGMEVFSTADHWWWIPVFGPLIGGITGAVVYFLLIELHHTDPSEKSQQKPEEEEDEEEDEDSSLRDKYEMITMG</sequence>
<dbReference type="GO" id="GO:0150105">
    <property type="term" value="P:protein localization to cell-cell junction"/>
    <property type="evidence" value="ECO:0007669"/>
    <property type="project" value="TreeGrafter"/>
</dbReference>
<proteinExistence type="inferred from homology"/>
<dbReference type="EMBL" id="JAUCMX010000013">
    <property type="protein sequence ID" value="KAK3526674.1"/>
    <property type="molecule type" value="Genomic_DNA"/>
</dbReference>
<evidence type="ECO:0000256" key="3">
    <source>
        <dbReference type="ARBA" id="ARBA00022448"/>
    </source>
</evidence>
<feature type="compositionally biased region" description="Acidic residues" evidence="11">
    <location>
        <begin position="1392"/>
        <end position="1402"/>
    </location>
</feature>
<comment type="subcellular location">
    <subcellularLocation>
        <location evidence="1">Membrane</location>
        <topology evidence="1">Multi-pass membrane protein</topology>
    </subcellularLocation>
</comment>
<dbReference type="InterPro" id="IPR000425">
    <property type="entry name" value="MIP"/>
</dbReference>
<dbReference type="PANTHER" id="PTHR46349">
    <property type="entry name" value="CINGULIN-LIKE PROTEIN 1-RELATED"/>
    <property type="match status" value="1"/>
</dbReference>
<evidence type="ECO:0000256" key="1">
    <source>
        <dbReference type="ARBA" id="ARBA00004141"/>
    </source>
</evidence>
<dbReference type="PROSITE" id="PS00221">
    <property type="entry name" value="MIP"/>
    <property type="match status" value="1"/>
</dbReference>
<feature type="compositionally biased region" description="Basic and acidic residues" evidence="11">
    <location>
        <begin position="466"/>
        <end position="475"/>
    </location>
</feature>
<reference evidence="14" key="1">
    <citation type="submission" date="2023-06" db="EMBL/GenBank/DDBJ databases">
        <title>Male Hemibagrus guttatus genome.</title>
        <authorList>
            <person name="Bian C."/>
        </authorList>
    </citation>
    <scope>NUCLEOTIDE SEQUENCE</scope>
    <source>
        <strain evidence="14">Male_cb2023</strain>
        <tissue evidence="14">Muscle</tissue>
    </source>
</reference>
<evidence type="ECO:0000256" key="8">
    <source>
        <dbReference type="ARBA" id="ARBA00034651"/>
    </source>
</evidence>
<protein>
    <recommendedName>
        <fullName evidence="13">Myosin tail domain-containing protein</fullName>
    </recommendedName>
</protein>
<feature type="domain" description="Myosin tail" evidence="13">
    <location>
        <begin position="785"/>
        <end position="1060"/>
    </location>
</feature>
<feature type="region of interest" description="Disordered" evidence="11">
    <location>
        <begin position="1382"/>
        <end position="1415"/>
    </location>
</feature>